<dbReference type="Gene3D" id="3.20.80.10">
    <property type="entry name" value="Regulatory factor, effector binding domain"/>
    <property type="match status" value="1"/>
</dbReference>
<evidence type="ECO:0000313" key="2">
    <source>
        <dbReference type="Proteomes" id="UP001242480"/>
    </source>
</evidence>
<dbReference type="Pfam" id="PF04832">
    <property type="entry name" value="SOUL"/>
    <property type="match status" value="1"/>
</dbReference>
<dbReference type="InterPro" id="IPR006917">
    <property type="entry name" value="SOUL_heme-bd"/>
</dbReference>
<comment type="caution">
    <text evidence="1">The sequence shown here is derived from an EMBL/GenBank/DDBJ whole genome shotgun (WGS) entry which is preliminary data.</text>
</comment>
<dbReference type="SUPFAM" id="SSF55136">
    <property type="entry name" value="Probable bacterial effector-binding domain"/>
    <property type="match status" value="1"/>
</dbReference>
<dbReference type="RefSeq" id="WP_307273856.1">
    <property type="nucleotide sequence ID" value="NZ_JAUSVX010000005.1"/>
</dbReference>
<dbReference type="Proteomes" id="UP001242480">
    <property type="component" value="Unassembled WGS sequence"/>
</dbReference>
<protein>
    <recommendedName>
        <fullName evidence="3">Heme-binding protein</fullName>
    </recommendedName>
</protein>
<accession>A0ABU0J7G2</accession>
<dbReference type="InterPro" id="IPR011256">
    <property type="entry name" value="Reg_factor_effector_dom_sf"/>
</dbReference>
<gene>
    <name evidence="1" type="ORF">QO011_003224</name>
</gene>
<reference evidence="1 2" key="1">
    <citation type="submission" date="2023-07" db="EMBL/GenBank/DDBJ databases">
        <title>Genomic Encyclopedia of Type Strains, Phase IV (KMG-IV): sequencing the most valuable type-strain genomes for metagenomic binning, comparative biology and taxonomic classification.</title>
        <authorList>
            <person name="Goeker M."/>
        </authorList>
    </citation>
    <scope>NUCLEOTIDE SEQUENCE [LARGE SCALE GENOMIC DNA]</scope>
    <source>
        <strain evidence="1 2">DSM 19619</strain>
    </source>
</reference>
<evidence type="ECO:0008006" key="3">
    <source>
        <dbReference type="Google" id="ProtNLM"/>
    </source>
</evidence>
<organism evidence="1 2">
    <name type="scientific">Labrys wisconsinensis</name>
    <dbReference type="NCBI Taxonomy" id="425677"/>
    <lineage>
        <taxon>Bacteria</taxon>
        <taxon>Pseudomonadati</taxon>
        <taxon>Pseudomonadota</taxon>
        <taxon>Alphaproteobacteria</taxon>
        <taxon>Hyphomicrobiales</taxon>
        <taxon>Xanthobacteraceae</taxon>
        <taxon>Labrys</taxon>
    </lineage>
</organism>
<dbReference type="PANTHER" id="PTHR11220:SF58">
    <property type="entry name" value="SOUL HEME-BINDING FAMILY PROTEIN"/>
    <property type="match status" value="1"/>
</dbReference>
<proteinExistence type="predicted"/>
<dbReference type="EMBL" id="JAUSVX010000005">
    <property type="protein sequence ID" value="MDQ0470208.1"/>
    <property type="molecule type" value="Genomic_DNA"/>
</dbReference>
<sequence length="187" mass="20673">MAVEEPSFQTVMHDGAFEVRVYPRLIVAEVTVSGDQKEAASKGFRLLAGYIFGGNKRRQTIAMTAPVAQQPVSEKIAMTAPVTQTKVADSWVVRFTMPSAFTTIEMLPEPNDPRVTLRSLPATRVAVLRFSGLARRSEVEAKDTELLAAVRSHHLQPIGPVTLAQYNPPWTPWFMRRNEVMVALAPG</sequence>
<keyword evidence="2" id="KW-1185">Reference proteome</keyword>
<evidence type="ECO:0000313" key="1">
    <source>
        <dbReference type="EMBL" id="MDQ0470208.1"/>
    </source>
</evidence>
<dbReference type="PANTHER" id="PTHR11220">
    <property type="entry name" value="HEME-BINDING PROTEIN-RELATED"/>
    <property type="match status" value="1"/>
</dbReference>
<name>A0ABU0J7G2_9HYPH</name>